<feature type="transmembrane region" description="Helical" evidence="1">
    <location>
        <begin position="141"/>
        <end position="170"/>
    </location>
</feature>
<dbReference type="EMBL" id="QRGA01000001">
    <property type="protein sequence ID" value="RDV00865.1"/>
    <property type="molecule type" value="Genomic_DNA"/>
</dbReference>
<feature type="transmembrane region" description="Helical" evidence="1">
    <location>
        <begin position="26"/>
        <end position="48"/>
    </location>
</feature>
<feature type="transmembrane region" description="Helical" evidence="1">
    <location>
        <begin position="227"/>
        <end position="252"/>
    </location>
</feature>
<comment type="caution">
    <text evidence="2">The sequence shown here is derived from an EMBL/GenBank/DDBJ whole genome shotgun (WGS) entry which is preliminary data.</text>
</comment>
<protein>
    <recommendedName>
        <fullName evidence="4">Glycerophosphoryl diester phosphodiesterase membrane domain-containing protein</fullName>
    </recommendedName>
</protein>
<dbReference type="RefSeq" id="WP_115532135.1">
    <property type="nucleotide sequence ID" value="NZ_QRGA01000001.1"/>
</dbReference>
<feature type="transmembrane region" description="Helical" evidence="1">
    <location>
        <begin position="101"/>
        <end position="129"/>
    </location>
</feature>
<name>A0A3D8K7J9_9BURK</name>
<keyword evidence="3" id="KW-1185">Reference proteome</keyword>
<accession>A0A3D8K7J9</accession>
<keyword evidence="1" id="KW-1133">Transmembrane helix</keyword>
<evidence type="ECO:0000313" key="2">
    <source>
        <dbReference type="EMBL" id="RDV00865.1"/>
    </source>
</evidence>
<sequence length="263" mass="29032">MEELTFGSCVWESWLQGGRFVRHNPLTVIAAIVVLAASGVIAITQYGVHPSPSATLTSGLVRLALELVKVIVMIMLPVQVMRHAMLEEHESSASWLFGKIFWRYLWVGLLLVIICIAILALVFGGGFLLAHSLESRVLRSFVWIVGGVVAVCLVTILWTRLSLLFCHVAIGRTGGWRASWHDTRGHVWRIGLSHLLTALPIQICAIALILGAYFLFGRTFFSAALPYWVAVGQSLTLPVGLIVGSTCLVWFYRRLANTLLDLP</sequence>
<reference evidence="2 3" key="1">
    <citation type="submission" date="2018-08" db="EMBL/GenBank/DDBJ databases">
        <title>Paraburkholderia sp. DHOM06 isolated from forest soil.</title>
        <authorList>
            <person name="Gao Z.-H."/>
            <person name="Qiu L.-H."/>
        </authorList>
    </citation>
    <scope>NUCLEOTIDE SEQUENCE [LARGE SCALE GENOMIC DNA]</scope>
    <source>
        <strain evidence="2 3">DHOM06</strain>
    </source>
</reference>
<dbReference type="Proteomes" id="UP000256838">
    <property type="component" value="Unassembled WGS sequence"/>
</dbReference>
<feature type="transmembrane region" description="Helical" evidence="1">
    <location>
        <begin position="191"/>
        <end position="215"/>
    </location>
</feature>
<organism evidence="2 3">
    <name type="scientific">Trinickia dinghuensis</name>
    <dbReference type="NCBI Taxonomy" id="2291023"/>
    <lineage>
        <taxon>Bacteria</taxon>
        <taxon>Pseudomonadati</taxon>
        <taxon>Pseudomonadota</taxon>
        <taxon>Betaproteobacteria</taxon>
        <taxon>Burkholderiales</taxon>
        <taxon>Burkholderiaceae</taxon>
        <taxon>Trinickia</taxon>
    </lineage>
</organism>
<gene>
    <name evidence="2" type="ORF">DWV00_03790</name>
</gene>
<feature type="transmembrane region" description="Helical" evidence="1">
    <location>
        <begin position="60"/>
        <end position="80"/>
    </location>
</feature>
<evidence type="ECO:0000313" key="3">
    <source>
        <dbReference type="Proteomes" id="UP000256838"/>
    </source>
</evidence>
<dbReference type="AlphaFoldDB" id="A0A3D8K7J9"/>
<proteinExistence type="predicted"/>
<keyword evidence="1" id="KW-0812">Transmembrane</keyword>
<evidence type="ECO:0008006" key="4">
    <source>
        <dbReference type="Google" id="ProtNLM"/>
    </source>
</evidence>
<keyword evidence="1" id="KW-0472">Membrane</keyword>
<dbReference type="OrthoDB" id="9006712at2"/>
<evidence type="ECO:0000256" key="1">
    <source>
        <dbReference type="SAM" id="Phobius"/>
    </source>
</evidence>